<sequence>MYLEPLKDCLQQFQVFTISPDGSSLIKKSRMLDLPYVVDVRTGNKTIIMVENEKGLKDIVNLHGSPSFSLCSKNMAVGGLGCVSLIDMEKMEQKYNKGRQISDILRRVFGNRLRGTPSYKCRNIPLKMLPDILEFSPNGQRLAATVGRHVVKIWDVNRSPVLDRDLQPRDRLFEDIYFSKDGEIVVVTEGKILEVFRVTDGRSIYVTYLDPFSGYSCLTFIKDCKMLALTCSFMEKVGPLLVDVTTGRTTEVSEEDIELIHLSRHLEFGKPRGECSKATIDVEFPLRKYFGHSSQPRPSNKAKEITMELDTGKFCLRSAESPGNLLYAATFLDPGYSGIWIYHLLSKKVLGTIRVDKCVYALSFIDDTTFYTNLGIFRIDFSGNNLASQASITKIVEITDRWITLRDEKALQIPAEYRRRVMASRSPVSKDIVAISKPYGGLMFIEFDFSKLPK</sequence>
<dbReference type="Proteomes" id="UP000240883">
    <property type="component" value="Unassembled WGS sequence"/>
</dbReference>
<evidence type="ECO:0008006" key="3">
    <source>
        <dbReference type="Google" id="ProtNLM"/>
    </source>
</evidence>
<dbReference type="EMBL" id="KZ678143">
    <property type="protein sequence ID" value="PSN61791.1"/>
    <property type="molecule type" value="Genomic_DNA"/>
</dbReference>
<proteinExistence type="predicted"/>
<dbReference type="InterPro" id="IPR015943">
    <property type="entry name" value="WD40/YVTN_repeat-like_dom_sf"/>
</dbReference>
<evidence type="ECO:0000313" key="2">
    <source>
        <dbReference type="Proteomes" id="UP000240883"/>
    </source>
</evidence>
<evidence type="ECO:0000313" key="1">
    <source>
        <dbReference type="EMBL" id="PSN61791.1"/>
    </source>
</evidence>
<keyword evidence="2" id="KW-1185">Reference proteome</keyword>
<reference evidence="1 2" key="1">
    <citation type="journal article" date="2018" name="Front. Microbiol.">
        <title>Genome-Wide Analysis of Corynespora cassiicola Leaf Fall Disease Putative Effectors.</title>
        <authorList>
            <person name="Lopez D."/>
            <person name="Ribeiro S."/>
            <person name="Label P."/>
            <person name="Fumanal B."/>
            <person name="Venisse J.S."/>
            <person name="Kohler A."/>
            <person name="de Oliveira R.R."/>
            <person name="Labutti K."/>
            <person name="Lipzen A."/>
            <person name="Lail K."/>
            <person name="Bauer D."/>
            <person name="Ohm R.A."/>
            <person name="Barry K.W."/>
            <person name="Spatafora J."/>
            <person name="Grigoriev I.V."/>
            <person name="Martin F.M."/>
            <person name="Pujade-Renaud V."/>
        </authorList>
    </citation>
    <scope>NUCLEOTIDE SEQUENCE [LARGE SCALE GENOMIC DNA]</scope>
    <source>
        <strain evidence="1 2">Philippines</strain>
    </source>
</reference>
<gene>
    <name evidence="1" type="ORF">BS50DRAFT_592728</name>
</gene>
<organism evidence="1 2">
    <name type="scientific">Corynespora cassiicola Philippines</name>
    <dbReference type="NCBI Taxonomy" id="1448308"/>
    <lineage>
        <taxon>Eukaryota</taxon>
        <taxon>Fungi</taxon>
        <taxon>Dikarya</taxon>
        <taxon>Ascomycota</taxon>
        <taxon>Pezizomycotina</taxon>
        <taxon>Dothideomycetes</taxon>
        <taxon>Pleosporomycetidae</taxon>
        <taxon>Pleosporales</taxon>
        <taxon>Corynesporascaceae</taxon>
        <taxon>Corynespora</taxon>
    </lineage>
</organism>
<protein>
    <recommendedName>
        <fullName evidence="3">WD40 repeat-like protein</fullName>
    </recommendedName>
</protein>
<name>A0A2T2N8K3_CORCC</name>
<dbReference type="Gene3D" id="2.130.10.10">
    <property type="entry name" value="YVTN repeat-like/Quinoprotein amine dehydrogenase"/>
    <property type="match status" value="1"/>
</dbReference>
<dbReference type="SUPFAM" id="SSF82171">
    <property type="entry name" value="DPP6 N-terminal domain-like"/>
    <property type="match status" value="1"/>
</dbReference>
<accession>A0A2T2N8K3</accession>
<dbReference type="AlphaFoldDB" id="A0A2T2N8K3"/>